<feature type="region of interest" description="Disordered" evidence="1">
    <location>
        <begin position="1"/>
        <end position="43"/>
    </location>
</feature>
<reference evidence="3" key="1">
    <citation type="submission" date="2016-11" db="EMBL/GenBank/DDBJ databases">
        <authorList>
            <person name="Varghese N."/>
            <person name="Submissions S."/>
        </authorList>
    </citation>
    <scope>NUCLEOTIDE SEQUENCE [LARGE SCALE GENOMIC DNA]</scope>
    <source>
        <strain evidence="3">DSM 19514</strain>
    </source>
</reference>
<sequence length="77" mass="8413">MDASIKAGKAGGKLRALSVKHSGSKRARQAQPRHEEAGTQACSYPGIASERRWGSHQGSYLWRRLEQRSKAASLGNH</sequence>
<protein>
    <submittedName>
        <fullName evidence="2">Uncharacterized protein</fullName>
    </submittedName>
</protein>
<dbReference type="Proteomes" id="UP000184295">
    <property type="component" value="Unassembled WGS sequence"/>
</dbReference>
<gene>
    <name evidence="2" type="ORF">SAMN02745225_01185</name>
</gene>
<evidence type="ECO:0000256" key="1">
    <source>
        <dbReference type="SAM" id="MobiDB-lite"/>
    </source>
</evidence>
<organism evidence="2 3">
    <name type="scientific">Ferrithrix thermotolerans DSM 19514</name>
    <dbReference type="NCBI Taxonomy" id="1121881"/>
    <lineage>
        <taxon>Bacteria</taxon>
        <taxon>Bacillati</taxon>
        <taxon>Actinomycetota</taxon>
        <taxon>Acidimicrobiia</taxon>
        <taxon>Acidimicrobiales</taxon>
        <taxon>Acidimicrobiaceae</taxon>
        <taxon>Ferrithrix</taxon>
    </lineage>
</organism>
<dbReference type="EMBL" id="FQUL01000014">
    <property type="protein sequence ID" value="SHE64051.1"/>
    <property type="molecule type" value="Genomic_DNA"/>
</dbReference>
<evidence type="ECO:0000313" key="2">
    <source>
        <dbReference type="EMBL" id="SHE64051.1"/>
    </source>
</evidence>
<accession>A0A1M4V4Y1</accession>
<keyword evidence="3" id="KW-1185">Reference proteome</keyword>
<name>A0A1M4V4Y1_9ACTN</name>
<evidence type="ECO:0000313" key="3">
    <source>
        <dbReference type="Proteomes" id="UP000184295"/>
    </source>
</evidence>
<dbReference type="AlphaFoldDB" id="A0A1M4V4Y1"/>
<proteinExistence type="predicted"/>